<accession>A0A0V1BZQ0</accession>
<dbReference type="EMBL" id="JYDH01000003">
    <property type="protein sequence ID" value="KRY42527.1"/>
    <property type="molecule type" value="Genomic_DNA"/>
</dbReference>
<organism evidence="2 3">
    <name type="scientific">Trichinella spiralis</name>
    <name type="common">Trichina worm</name>
    <dbReference type="NCBI Taxonomy" id="6334"/>
    <lineage>
        <taxon>Eukaryota</taxon>
        <taxon>Metazoa</taxon>
        <taxon>Ecdysozoa</taxon>
        <taxon>Nematoda</taxon>
        <taxon>Enoplea</taxon>
        <taxon>Dorylaimia</taxon>
        <taxon>Trichinellida</taxon>
        <taxon>Trichinellidae</taxon>
        <taxon>Trichinella</taxon>
    </lineage>
</organism>
<sequence length="256" mass="29054">MPSTARPSTIWCDRDHFEQEGPFFLYPSHGPPLLITADVYTSSDELVAELPSLRNGRPVFCSVRGRKRLKNSLRFCRSDDSSTTAAISKCRKLTAVRDVWTMFQTNLKNLYKPSAFLTVDEQLVSTRGRSKLRQYMPCEYGIFWSCDAETSYLLAGEIYVGGQPSQDVLMNAANLRHLGFYELLQLLIDEQGSTETLNQQVTSGRVTANDLQIKNKKYEQLQQRITALTAEYDGGTRTMEQFLRAVAYVVSEAENY</sequence>
<protein>
    <recommendedName>
        <fullName evidence="1">PiggyBac transposable element-derived protein domain-containing protein</fullName>
    </recommendedName>
</protein>
<dbReference type="InterPro" id="IPR029526">
    <property type="entry name" value="PGBD"/>
</dbReference>
<dbReference type="PANTHER" id="PTHR46599:SF6">
    <property type="entry name" value="DUAL SPECIFICITY PHOSPHATASE 26"/>
    <property type="match status" value="1"/>
</dbReference>
<dbReference type="InParanoid" id="A0A0V1BZQ0"/>
<dbReference type="Pfam" id="PF13843">
    <property type="entry name" value="DDE_Tnp_1_7"/>
    <property type="match status" value="1"/>
</dbReference>
<evidence type="ECO:0000313" key="2">
    <source>
        <dbReference type="EMBL" id="KRY42527.1"/>
    </source>
</evidence>
<dbReference type="AlphaFoldDB" id="A0A0V1BZQ0"/>
<proteinExistence type="predicted"/>
<reference evidence="2 3" key="1">
    <citation type="submission" date="2015-01" db="EMBL/GenBank/DDBJ databases">
        <title>Evolution of Trichinella species and genotypes.</title>
        <authorList>
            <person name="Korhonen P.K."/>
            <person name="Edoardo P."/>
            <person name="Giuseppe L.R."/>
            <person name="Gasser R.B."/>
        </authorList>
    </citation>
    <scope>NUCLEOTIDE SEQUENCE [LARGE SCALE GENOMIC DNA]</scope>
    <source>
        <strain evidence="2">ISS3</strain>
    </source>
</reference>
<dbReference type="Proteomes" id="UP000054776">
    <property type="component" value="Unassembled WGS sequence"/>
</dbReference>
<evidence type="ECO:0000313" key="3">
    <source>
        <dbReference type="Proteomes" id="UP000054776"/>
    </source>
</evidence>
<dbReference type="PANTHER" id="PTHR46599">
    <property type="entry name" value="PIGGYBAC TRANSPOSABLE ELEMENT-DERIVED PROTEIN 4"/>
    <property type="match status" value="1"/>
</dbReference>
<keyword evidence="3" id="KW-1185">Reference proteome</keyword>
<feature type="domain" description="PiggyBac transposable element-derived protein" evidence="1">
    <location>
        <begin position="78"/>
        <end position="164"/>
    </location>
</feature>
<name>A0A0V1BZQ0_TRISP</name>
<comment type="caution">
    <text evidence="2">The sequence shown here is derived from an EMBL/GenBank/DDBJ whole genome shotgun (WGS) entry which is preliminary data.</text>
</comment>
<gene>
    <name evidence="2" type="ORF">T01_11455</name>
</gene>
<dbReference type="OrthoDB" id="5810550at2759"/>
<evidence type="ECO:0000259" key="1">
    <source>
        <dbReference type="Pfam" id="PF13843"/>
    </source>
</evidence>